<evidence type="ECO:0000313" key="2">
    <source>
        <dbReference type="EMBL" id="AIQ90505.1"/>
    </source>
</evidence>
<reference evidence="2 3" key="1">
    <citation type="journal article" date="2014" name="PLoS ONE">
        <title>Genome Information of Methylobacterium oryzae, a Plant-Probiotic Methylotroph in the Phyllosphere.</title>
        <authorList>
            <person name="Kwak M.J."/>
            <person name="Jeong H."/>
            <person name="Madhaiyan M."/>
            <person name="Lee Y."/>
            <person name="Sa T.M."/>
            <person name="Oh T.K."/>
            <person name="Kim J.F."/>
        </authorList>
    </citation>
    <scope>NUCLEOTIDE SEQUENCE [LARGE SCALE GENOMIC DNA]</scope>
    <source>
        <strain evidence="2 3">CBMB20</strain>
    </source>
</reference>
<gene>
    <name evidence="2" type="ORF">MOC_2750</name>
</gene>
<dbReference type="HOGENOM" id="CLU_107994_0_0_5"/>
<dbReference type="CDD" id="cd00130">
    <property type="entry name" value="PAS"/>
    <property type="match status" value="1"/>
</dbReference>
<dbReference type="SUPFAM" id="SSF55785">
    <property type="entry name" value="PYP-like sensor domain (PAS domain)"/>
    <property type="match status" value="1"/>
</dbReference>
<proteinExistence type="predicted"/>
<accession>A0A089NVD3</accession>
<dbReference type="Gene3D" id="3.30.450.20">
    <property type="entry name" value="PAS domain"/>
    <property type="match status" value="1"/>
</dbReference>
<dbReference type="STRING" id="693986.MOC_2750"/>
<name>A0A089NVD3_9HYPH</name>
<organism evidence="2 3">
    <name type="scientific">Methylobacterium oryzae CBMB20</name>
    <dbReference type="NCBI Taxonomy" id="693986"/>
    <lineage>
        <taxon>Bacteria</taxon>
        <taxon>Pseudomonadati</taxon>
        <taxon>Pseudomonadota</taxon>
        <taxon>Alphaproteobacteria</taxon>
        <taxon>Hyphomicrobiales</taxon>
        <taxon>Methylobacteriaceae</taxon>
        <taxon>Methylobacterium</taxon>
    </lineage>
</organism>
<protein>
    <submittedName>
        <fullName evidence="2">PAS domain-containing protein</fullName>
    </submittedName>
</protein>
<feature type="domain" description="PAS fold-3" evidence="1">
    <location>
        <begin position="66"/>
        <end position="112"/>
    </location>
</feature>
<dbReference type="KEGG" id="mor:MOC_2750"/>
<sequence>MIADAIQDPRPRPVDLAAALNASGIIGAWSWSPRDERCILDAGAADVLAGDSGLAGRPLPLSVAKACVHPEDRPAVVRQFKAVRARGGLFVAEYRTLSPSGQVRRILDRGRIPAGASSRRLGHGIIIDVTDASPPAAAAAEPADALTQAVDRALECRDALEGVADTELQLLVDMLLLHLGRHIAKASTTGARGRGH</sequence>
<evidence type="ECO:0000313" key="3">
    <source>
        <dbReference type="Proteomes" id="UP000029492"/>
    </source>
</evidence>
<dbReference type="InterPro" id="IPR035965">
    <property type="entry name" value="PAS-like_dom_sf"/>
</dbReference>
<dbReference type="RefSeq" id="WP_043355134.1">
    <property type="nucleotide sequence ID" value="NZ_CP003811.1"/>
</dbReference>
<evidence type="ECO:0000259" key="1">
    <source>
        <dbReference type="Pfam" id="PF08447"/>
    </source>
</evidence>
<keyword evidence="3" id="KW-1185">Reference proteome</keyword>
<dbReference type="Pfam" id="PF08447">
    <property type="entry name" value="PAS_3"/>
    <property type="match status" value="1"/>
</dbReference>
<dbReference type="InterPro" id="IPR013655">
    <property type="entry name" value="PAS_fold_3"/>
</dbReference>
<dbReference type="AlphaFoldDB" id="A0A089NVD3"/>
<dbReference type="EMBL" id="CP003811">
    <property type="protein sequence ID" value="AIQ90505.1"/>
    <property type="molecule type" value="Genomic_DNA"/>
</dbReference>
<dbReference type="eggNOG" id="COG2202">
    <property type="taxonomic scope" value="Bacteria"/>
</dbReference>
<dbReference type="Proteomes" id="UP000029492">
    <property type="component" value="Chromosome"/>
</dbReference>
<dbReference type="InterPro" id="IPR000014">
    <property type="entry name" value="PAS"/>
</dbReference>